<evidence type="ECO:0000256" key="2">
    <source>
        <dbReference type="SAM" id="Phobius"/>
    </source>
</evidence>
<protein>
    <submittedName>
        <fullName evidence="3">Uncharacterized protein</fullName>
    </submittedName>
</protein>
<organism evidence="3 4">
    <name type="scientific">Cylicocyclus nassatus</name>
    <name type="common">Nematode worm</name>
    <dbReference type="NCBI Taxonomy" id="53992"/>
    <lineage>
        <taxon>Eukaryota</taxon>
        <taxon>Metazoa</taxon>
        <taxon>Ecdysozoa</taxon>
        <taxon>Nematoda</taxon>
        <taxon>Chromadorea</taxon>
        <taxon>Rhabditida</taxon>
        <taxon>Rhabditina</taxon>
        <taxon>Rhabditomorpha</taxon>
        <taxon>Strongyloidea</taxon>
        <taxon>Strongylidae</taxon>
        <taxon>Cylicocyclus</taxon>
    </lineage>
</organism>
<comment type="caution">
    <text evidence="3">The sequence shown here is derived from an EMBL/GenBank/DDBJ whole genome shotgun (WGS) entry which is preliminary data.</text>
</comment>
<keyword evidence="2" id="KW-1133">Transmembrane helix</keyword>
<feature type="compositionally biased region" description="Polar residues" evidence="1">
    <location>
        <begin position="10"/>
        <end position="20"/>
    </location>
</feature>
<reference evidence="3" key="1">
    <citation type="submission" date="2023-07" db="EMBL/GenBank/DDBJ databases">
        <authorList>
            <consortium name="CYATHOMIX"/>
        </authorList>
    </citation>
    <scope>NUCLEOTIDE SEQUENCE</scope>
    <source>
        <strain evidence="3">N/A</strain>
    </source>
</reference>
<dbReference type="Proteomes" id="UP001176961">
    <property type="component" value="Unassembled WGS sequence"/>
</dbReference>
<gene>
    <name evidence="3" type="ORF">CYNAS_LOCUS9313</name>
</gene>
<feature type="transmembrane region" description="Helical" evidence="2">
    <location>
        <begin position="33"/>
        <end position="55"/>
    </location>
</feature>
<evidence type="ECO:0000313" key="4">
    <source>
        <dbReference type="Proteomes" id="UP001176961"/>
    </source>
</evidence>
<feature type="compositionally biased region" description="Basic and acidic residues" evidence="1">
    <location>
        <begin position="92"/>
        <end position="111"/>
    </location>
</feature>
<keyword evidence="2" id="KW-0472">Membrane</keyword>
<evidence type="ECO:0000313" key="3">
    <source>
        <dbReference type="EMBL" id="CAJ0597330.1"/>
    </source>
</evidence>
<dbReference type="EMBL" id="CATQJL010000223">
    <property type="protein sequence ID" value="CAJ0597330.1"/>
    <property type="molecule type" value="Genomic_DNA"/>
</dbReference>
<name>A0AA36GSF4_CYLNA</name>
<feature type="region of interest" description="Disordered" evidence="1">
    <location>
        <begin position="70"/>
        <end position="144"/>
    </location>
</feature>
<sequence>MRITVGGGPNTANTTLTSRANPEERKEARINKYLIFAGIGSAVFGVLFLILLVCLQRSREKKRLLELAEIKHRRKRRRSHERKPKKRRTKAKKETLKTSGEEKKNGHEKLSAEALHSAPTPVEVPPDAPKGAASPPTATGGDYVNADDLMLDILTASTQADVDVQNS</sequence>
<dbReference type="AlphaFoldDB" id="A0AA36GSF4"/>
<evidence type="ECO:0000256" key="1">
    <source>
        <dbReference type="SAM" id="MobiDB-lite"/>
    </source>
</evidence>
<feature type="region of interest" description="Disordered" evidence="1">
    <location>
        <begin position="1"/>
        <end position="23"/>
    </location>
</feature>
<keyword evidence="4" id="KW-1185">Reference proteome</keyword>
<proteinExistence type="predicted"/>
<feature type="compositionally biased region" description="Basic residues" evidence="1">
    <location>
        <begin position="71"/>
        <end position="91"/>
    </location>
</feature>
<accession>A0AA36GSF4</accession>
<keyword evidence="2" id="KW-0812">Transmembrane</keyword>